<evidence type="ECO:0000259" key="2">
    <source>
        <dbReference type="Pfam" id="PF11008"/>
    </source>
</evidence>
<accession>A0AA50Q4T5</accession>
<dbReference type="AlphaFoldDB" id="A0AA50Q4T5"/>
<dbReference type="GeneID" id="301341038"/>
<dbReference type="EMBL" id="CP132914">
    <property type="protein sequence ID" value="WMB72217.1"/>
    <property type="molecule type" value="Genomic_DNA"/>
</dbReference>
<evidence type="ECO:0000313" key="5">
    <source>
        <dbReference type="Proteomes" id="UP000527352"/>
    </source>
</evidence>
<reference evidence="4" key="2">
    <citation type="submission" date="2023-08" db="EMBL/GenBank/DDBJ databases">
        <title>Complete genome sequence of Shewanella oncorhynchi Z-P2, a siderophore putrebactin-producing bacterium.</title>
        <authorList>
            <person name="Zhang Y."/>
        </authorList>
    </citation>
    <scope>NUCLEOTIDE SEQUENCE</scope>
    <source>
        <strain evidence="4">Z-P2</strain>
    </source>
</reference>
<keyword evidence="1" id="KW-0732">Signal</keyword>
<evidence type="ECO:0000256" key="1">
    <source>
        <dbReference type="SAM" id="SignalP"/>
    </source>
</evidence>
<keyword evidence="5" id="KW-1185">Reference proteome</keyword>
<feature type="domain" description="DUF2846" evidence="2">
    <location>
        <begin position="41"/>
        <end position="125"/>
    </location>
</feature>
<dbReference type="PIRSF" id="PIRSF012335">
    <property type="entry name" value="UCP012335"/>
    <property type="match status" value="1"/>
</dbReference>
<reference evidence="3 5" key="1">
    <citation type="submission" date="2020-04" db="EMBL/GenBank/DDBJ databases">
        <title>The first description of lens atrophy caused by putative novel Shewanella sp. that is a new emerging pathogen for cultured rainbow trout?</title>
        <authorList>
            <person name="Saticioglu I.B."/>
            <person name="Duman M."/>
            <person name="Altun S."/>
        </authorList>
    </citation>
    <scope>NUCLEOTIDE SEQUENCE [LARGE SCALE GENOMIC DNA]</scope>
    <source>
        <strain evidence="3 5">S-1</strain>
    </source>
</reference>
<protein>
    <submittedName>
        <fullName evidence="4">DUF2846 domain-containing protein</fullName>
    </submittedName>
</protein>
<dbReference type="RefSeq" id="WP_105250059.1">
    <property type="nucleotide sequence ID" value="NZ_CP132914.1"/>
</dbReference>
<name>A0AA50Q4T5_9GAMM</name>
<feature type="chain" id="PRO_5041291775" evidence="1">
    <location>
        <begin position="26"/>
        <end position="146"/>
    </location>
</feature>
<organism evidence="4">
    <name type="scientific">Shewanella oncorhynchi</name>
    <dbReference type="NCBI Taxonomy" id="2726434"/>
    <lineage>
        <taxon>Bacteria</taxon>
        <taxon>Pseudomonadati</taxon>
        <taxon>Pseudomonadota</taxon>
        <taxon>Gammaproteobacteria</taxon>
        <taxon>Alteromonadales</taxon>
        <taxon>Shewanellaceae</taxon>
        <taxon>Shewanella</taxon>
    </lineage>
</organism>
<dbReference type="InterPro" id="IPR016596">
    <property type="entry name" value="UCP012335"/>
</dbReference>
<gene>
    <name evidence="3" type="ORF">HGO26_09925</name>
    <name evidence="4" type="ORF">RA178_17605</name>
</gene>
<evidence type="ECO:0000313" key="4">
    <source>
        <dbReference type="EMBL" id="WMB72217.1"/>
    </source>
</evidence>
<dbReference type="PROSITE" id="PS51257">
    <property type="entry name" value="PROKAR_LIPOPROTEIN"/>
    <property type="match status" value="1"/>
</dbReference>
<evidence type="ECO:0000313" key="3">
    <source>
        <dbReference type="EMBL" id="NLQ23196.1"/>
    </source>
</evidence>
<dbReference type="Pfam" id="PF11008">
    <property type="entry name" value="DUF2846"/>
    <property type="match status" value="1"/>
</dbReference>
<sequence>MLKKLLTPMLAIFLLLSGCATVPMASQEEDAKLKTFQKPADNKTGIYIYRNSFAGQALKKNIYINGEMIGESANKVYFYKEVEPGEQTLSTESEFSENNLKLSTEGGKNYFIEQYIKIGVFVGGAGLQSVTDGEGMKNVKECKLAK</sequence>
<dbReference type="KEGG" id="sog:RA178_17605"/>
<proteinExistence type="predicted"/>
<feature type="signal peptide" evidence="1">
    <location>
        <begin position="1"/>
        <end position="25"/>
    </location>
</feature>
<dbReference type="InterPro" id="IPR022548">
    <property type="entry name" value="DUF2846"/>
</dbReference>
<dbReference type="EMBL" id="JABAEB010000005">
    <property type="protein sequence ID" value="NLQ23196.1"/>
    <property type="molecule type" value="Genomic_DNA"/>
</dbReference>
<dbReference type="Proteomes" id="UP001236800">
    <property type="component" value="Chromosome"/>
</dbReference>
<dbReference type="Proteomes" id="UP000527352">
    <property type="component" value="Unassembled WGS sequence"/>
</dbReference>